<organism evidence="1">
    <name type="scientific">viral metagenome</name>
    <dbReference type="NCBI Taxonomy" id="1070528"/>
    <lineage>
        <taxon>unclassified sequences</taxon>
        <taxon>metagenomes</taxon>
        <taxon>organismal metagenomes</taxon>
    </lineage>
</organism>
<sequence>MPAYRNDYFFVEHNLIEQPDSIKARTMRALNKFKSYDIPGAYFDYFAAYHYCEHDFKVNYNIANMTLALGNAEEAIEFADKAEKSMYEHSGIGDERELLAELRENIKILFRDGYISPRKVRVLK</sequence>
<dbReference type="AlphaFoldDB" id="A0A6M3IKG0"/>
<dbReference type="SUPFAM" id="SSF48452">
    <property type="entry name" value="TPR-like"/>
    <property type="match status" value="1"/>
</dbReference>
<dbReference type="EMBL" id="MT141277">
    <property type="protein sequence ID" value="QJA57517.1"/>
    <property type="molecule type" value="Genomic_DNA"/>
</dbReference>
<dbReference type="InterPro" id="IPR011990">
    <property type="entry name" value="TPR-like_helical_dom_sf"/>
</dbReference>
<evidence type="ECO:0000313" key="1">
    <source>
        <dbReference type="EMBL" id="QJA57517.1"/>
    </source>
</evidence>
<gene>
    <name evidence="1" type="ORF">MM415B01629_0019</name>
</gene>
<accession>A0A6M3IKG0</accession>
<name>A0A6M3IKG0_9ZZZZ</name>
<evidence type="ECO:0008006" key="2">
    <source>
        <dbReference type="Google" id="ProtNLM"/>
    </source>
</evidence>
<protein>
    <recommendedName>
        <fullName evidence="2">Tetratricopeptide repeat protein</fullName>
    </recommendedName>
</protein>
<proteinExistence type="predicted"/>
<reference evidence="1" key="1">
    <citation type="submission" date="2020-03" db="EMBL/GenBank/DDBJ databases">
        <title>The deep terrestrial virosphere.</title>
        <authorList>
            <person name="Holmfeldt K."/>
            <person name="Nilsson E."/>
            <person name="Simone D."/>
            <person name="Lopez-Fernandez M."/>
            <person name="Wu X."/>
            <person name="de Brujin I."/>
            <person name="Lundin D."/>
            <person name="Andersson A."/>
            <person name="Bertilsson S."/>
            <person name="Dopson M."/>
        </authorList>
    </citation>
    <scope>NUCLEOTIDE SEQUENCE</scope>
    <source>
        <strain evidence="1">MM415B01629</strain>
    </source>
</reference>